<feature type="signal peptide" evidence="1">
    <location>
        <begin position="1"/>
        <end position="24"/>
    </location>
</feature>
<keyword evidence="3" id="KW-1185">Reference proteome</keyword>
<keyword evidence="1" id="KW-0732">Signal</keyword>
<protein>
    <submittedName>
        <fullName evidence="2">Lipopolysaccharide-assembly</fullName>
    </submittedName>
</protein>
<reference evidence="2 3" key="1">
    <citation type="submission" date="2017-04" db="EMBL/GenBank/DDBJ databases">
        <authorList>
            <person name="Afonso C.L."/>
            <person name="Miller P.J."/>
            <person name="Scott M.A."/>
            <person name="Spackman E."/>
            <person name="Goraichik I."/>
            <person name="Dimitrov K.M."/>
            <person name="Suarez D.L."/>
            <person name="Swayne D.E."/>
        </authorList>
    </citation>
    <scope>NUCLEOTIDE SEQUENCE [LARGE SCALE GENOMIC DNA]</scope>
    <source>
        <strain evidence="2 3">DSM 26133</strain>
    </source>
</reference>
<organism evidence="2 3">
    <name type="scientific">Reichenbachiella faecimaris</name>
    <dbReference type="NCBI Taxonomy" id="692418"/>
    <lineage>
        <taxon>Bacteria</taxon>
        <taxon>Pseudomonadati</taxon>
        <taxon>Bacteroidota</taxon>
        <taxon>Cytophagia</taxon>
        <taxon>Cytophagales</taxon>
        <taxon>Reichenbachiellaceae</taxon>
        <taxon>Reichenbachiella</taxon>
    </lineage>
</organism>
<dbReference type="Proteomes" id="UP000192472">
    <property type="component" value="Unassembled WGS sequence"/>
</dbReference>
<dbReference type="RefSeq" id="WP_084374551.1">
    <property type="nucleotide sequence ID" value="NZ_FWYF01000005.1"/>
</dbReference>
<dbReference type="GO" id="GO:0019867">
    <property type="term" value="C:outer membrane"/>
    <property type="evidence" value="ECO:0007669"/>
    <property type="project" value="InterPro"/>
</dbReference>
<evidence type="ECO:0000313" key="3">
    <source>
        <dbReference type="Proteomes" id="UP000192472"/>
    </source>
</evidence>
<dbReference type="GO" id="GO:0043165">
    <property type="term" value="P:Gram-negative-bacterium-type cell outer membrane assembly"/>
    <property type="evidence" value="ECO:0007669"/>
    <property type="project" value="InterPro"/>
</dbReference>
<evidence type="ECO:0000256" key="1">
    <source>
        <dbReference type="SAM" id="SignalP"/>
    </source>
</evidence>
<sequence>MNWKTSLLVLMSFALMNTSCGVYSFTGASISPNIETISIQTFYNNSPLGPSNMSPLFTEKIKDYYLRNTSLTLVDGEGDLQLEGSIDNYTLTPVAVSASESASQVDLTSLTRITIYVSATYTNLEDDQFDFDQRFSFFKDFDQNREDLSANEEEFVNEIFDQIILDIFNSSVANW</sequence>
<name>A0A1W2GQG0_REIFA</name>
<dbReference type="AlphaFoldDB" id="A0A1W2GQG0"/>
<feature type="chain" id="PRO_5013026469" evidence="1">
    <location>
        <begin position="25"/>
        <end position="175"/>
    </location>
</feature>
<accession>A0A1W2GQG0</accession>
<dbReference type="Pfam" id="PF04390">
    <property type="entry name" value="LptE"/>
    <property type="match status" value="1"/>
</dbReference>
<dbReference type="STRING" id="692418.SAMN04488029_3928"/>
<evidence type="ECO:0000313" key="2">
    <source>
        <dbReference type="EMBL" id="SMD38887.1"/>
    </source>
</evidence>
<gene>
    <name evidence="2" type="ORF">SAMN04488029_3928</name>
</gene>
<dbReference type="OrthoDB" id="9790776at2"/>
<dbReference type="EMBL" id="FWYF01000005">
    <property type="protein sequence ID" value="SMD38887.1"/>
    <property type="molecule type" value="Genomic_DNA"/>
</dbReference>
<proteinExistence type="predicted"/>
<dbReference type="InterPro" id="IPR007485">
    <property type="entry name" value="LPS_assembly_LptE"/>
</dbReference>